<dbReference type="PIRSF" id="PIRSF000521">
    <property type="entry name" value="Transaminase_4ab_Lys_Orn"/>
    <property type="match status" value="1"/>
</dbReference>
<evidence type="ECO:0000256" key="4">
    <source>
        <dbReference type="ARBA" id="ARBA00022898"/>
    </source>
</evidence>
<evidence type="ECO:0000313" key="6">
    <source>
        <dbReference type="EMBL" id="MCX2979370.1"/>
    </source>
</evidence>
<keyword evidence="1 5" id="KW-0032">Aminotransferase</keyword>
<dbReference type="Gene3D" id="3.40.640.10">
    <property type="entry name" value="Type I PLP-dependent aspartate aminotransferase-like (Major domain)"/>
    <property type="match status" value="1"/>
</dbReference>
<comment type="subunit">
    <text evidence="5">Homodimer.</text>
</comment>
<evidence type="ECO:0000256" key="3">
    <source>
        <dbReference type="ARBA" id="ARBA00022679"/>
    </source>
</evidence>
<keyword evidence="2 5" id="KW-0028">Amino-acid biosynthesis</keyword>
<dbReference type="InterPro" id="IPR050103">
    <property type="entry name" value="Class-III_PLP-dep_AT"/>
</dbReference>
<comment type="pathway">
    <text evidence="5">Amino-acid biosynthesis; L-arginine biosynthesis; N(2)-acetyl-L-ornithine from L-glutamate: step 4/4.</text>
</comment>
<dbReference type="NCBIfam" id="TIGR00707">
    <property type="entry name" value="argD"/>
    <property type="match status" value="1"/>
</dbReference>
<reference evidence="6" key="1">
    <citation type="submission" date="2019-02" db="EMBL/GenBank/DDBJ databases">
        <authorList>
            <person name="Li S.-H."/>
        </authorList>
    </citation>
    <scope>NUCLEOTIDE SEQUENCE</scope>
    <source>
        <strain evidence="6">IMCC14734</strain>
    </source>
</reference>
<dbReference type="Gene3D" id="3.90.1150.10">
    <property type="entry name" value="Aspartate Aminotransferase, domain 1"/>
    <property type="match status" value="1"/>
</dbReference>
<dbReference type="GO" id="GO:0008483">
    <property type="term" value="F:transaminase activity"/>
    <property type="evidence" value="ECO:0007669"/>
    <property type="project" value="UniProtKB-KW"/>
</dbReference>
<keyword evidence="7" id="KW-1185">Reference proteome</keyword>
<dbReference type="PANTHER" id="PTHR11986">
    <property type="entry name" value="AMINOTRANSFERASE CLASS III"/>
    <property type="match status" value="1"/>
</dbReference>
<comment type="caution">
    <text evidence="6">The sequence shown here is derived from an EMBL/GenBank/DDBJ whole genome shotgun (WGS) entry which is preliminary data.</text>
</comment>
<comment type="miscellaneous">
    <text evidence="5">May also have succinyldiaminopimelate aminotransferase activity, thus carrying out the corresponding step in lysine biosynthesis.</text>
</comment>
<organism evidence="6 7">
    <name type="scientific">Candidatus Litorirhabdus singularis</name>
    <dbReference type="NCBI Taxonomy" id="2518993"/>
    <lineage>
        <taxon>Bacteria</taxon>
        <taxon>Pseudomonadati</taxon>
        <taxon>Pseudomonadota</taxon>
        <taxon>Gammaproteobacteria</taxon>
        <taxon>Cellvibrionales</taxon>
        <taxon>Halieaceae</taxon>
        <taxon>Candidatus Litorirhabdus</taxon>
    </lineage>
</organism>
<dbReference type="InterPro" id="IPR015424">
    <property type="entry name" value="PyrdxlP-dep_Trfase"/>
</dbReference>
<dbReference type="NCBIfam" id="NF002325">
    <property type="entry name" value="PRK01278.1"/>
    <property type="match status" value="1"/>
</dbReference>
<feature type="binding site" evidence="5">
    <location>
        <begin position="91"/>
        <end position="92"/>
    </location>
    <ligand>
        <name>pyridoxal 5'-phosphate</name>
        <dbReference type="ChEBI" id="CHEBI:597326"/>
    </ligand>
</feature>
<feature type="binding site" evidence="5">
    <location>
        <position position="123"/>
    </location>
    <ligand>
        <name>pyridoxal 5'-phosphate</name>
        <dbReference type="ChEBI" id="CHEBI:597326"/>
    </ligand>
</feature>
<dbReference type="EMBL" id="SHNN01000001">
    <property type="protein sequence ID" value="MCX2979370.1"/>
    <property type="molecule type" value="Genomic_DNA"/>
</dbReference>
<dbReference type="InterPro" id="IPR004636">
    <property type="entry name" value="AcOrn/SuccOrn_fam"/>
</dbReference>
<proteinExistence type="inferred from homology"/>
<dbReference type="InterPro" id="IPR005814">
    <property type="entry name" value="Aminotrans_3"/>
</dbReference>
<feature type="binding site" evidence="5">
    <location>
        <position position="267"/>
    </location>
    <ligand>
        <name>N(2)-acetyl-L-ornithine</name>
        <dbReference type="ChEBI" id="CHEBI:57805"/>
    </ligand>
</feature>
<keyword evidence="5" id="KW-0055">Arginine biosynthesis</keyword>
<name>A0ABT3TC08_9GAMM</name>
<dbReference type="SUPFAM" id="SSF53383">
    <property type="entry name" value="PLP-dependent transferases"/>
    <property type="match status" value="1"/>
</dbReference>
<comment type="catalytic activity">
    <reaction evidence="5">
        <text>N(2)-acetyl-L-ornithine + 2-oxoglutarate = N-acetyl-L-glutamate 5-semialdehyde + L-glutamate</text>
        <dbReference type="Rhea" id="RHEA:18049"/>
        <dbReference type="ChEBI" id="CHEBI:16810"/>
        <dbReference type="ChEBI" id="CHEBI:29123"/>
        <dbReference type="ChEBI" id="CHEBI:29985"/>
        <dbReference type="ChEBI" id="CHEBI:57805"/>
        <dbReference type="EC" id="2.6.1.11"/>
    </reaction>
</comment>
<feature type="binding site" evidence="5">
    <location>
        <begin position="210"/>
        <end position="213"/>
    </location>
    <ligand>
        <name>pyridoxal 5'-phosphate</name>
        <dbReference type="ChEBI" id="CHEBI:597326"/>
    </ligand>
</feature>
<comment type="similarity">
    <text evidence="5">Belongs to the class-III pyridoxal-phosphate-dependent aminotransferase family. ArgD subfamily.</text>
</comment>
<keyword evidence="3 5" id="KW-0808">Transferase</keyword>
<dbReference type="InterPro" id="IPR015421">
    <property type="entry name" value="PyrdxlP-dep_Trfase_major"/>
</dbReference>
<sequence>MNTYGRLPVTFTHGEGIYLYADDGRRYFDAIAGIGVNSLGHAHPAVTRAITEQAGKLIHTSNLYHIELQQQLAEKLTRAAGMETCFFGNSGAEANEAAIKLARLYGHQKGVKKPAVIVMENSFHGRTMATLSATGNRKIQAGFEPLVQGFVRAPYDNIEALTNIAENNADVVAILVEPIQGEGGVRVPADGYLSELRQLCDARGWLLMLDEVQSGNCRSGHWFACQGEDVTPDVLTTAKALANGVPIGACLASGPAASVLAPGNHGSTYGGNPLACAAALAVMETMASEQLAQRAGTLGSQIREQFAQQLADVDLVIDIRGRGLMLGIELSVPCPELVSMALNSGYLINVTAGSTVRLLPPLIMSDAQAAELVTAISGLIREFAAQHVTAAAS</sequence>
<feature type="binding site" evidence="5">
    <location>
        <position position="268"/>
    </location>
    <ligand>
        <name>pyridoxal 5'-phosphate</name>
        <dbReference type="ChEBI" id="CHEBI:597326"/>
    </ligand>
</feature>
<dbReference type="PROSITE" id="PS00600">
    <property type="entry name" value="AA_TRANSFER_CLASS_3"/>
    <property type="match status" value="1"/>
</dbReference>
<keyword evidence="5" id="KW-0963">Cytoplasm</keyword>
<gene>
    <name evidence="5" type="primary">argD</name>
    <name evidence="6" type="ORF">EYC98_00665</name>
</gene>
<comment type="subcellular location">
    <subcellularLocation>
        <location evidence="5">Cytoplasm</location>
    </subcellularLocation>
</comment>
<keyword evidence="4 5" id="KW-0663">Pyridoxal phosphate</keyword>
<dbReference type="Pfam" id="PF00202">
    <property type="entry name" value="Aminotran_3"/>
    <property type="match status" value="1"/>
</dbReference>
<evidence type="ECO:0000256" key="2">
    <source>
        <dbReference type="ARBA" id="ARBA00022605"/>
    </source>
</evidence>
<comment type="cofactor">
    <cofactor evidence="5">
        <name>pyridoxal 5'-phosphate</name>
        <dbReference type="ChEBI" id="CHEBI:597326"/>
    </cofactor>
    <text evidence="5">Binds 1 pyridoxal phosphate per subunit.</text>
</comment>
<protein>
    <recommendedName>
        <fullName evidence="5">Acetylornithine aminotransferase</fullName>
        <shortName evidence="5">ACOAT</shortName>
        <ecNumber evidence="5">2.6.1.11</ecNumber>
    </recommendedName>
</protein>
<dbReference type="HAMAP" id="MF_01107">
    <property type="entry name" value="ArgD_aminotrans_3"/>
    <property type="match status" value="1"/>
</dbReference>
<evidence type="ECO:0000313" key="7">
    <source>
        <dbReference type="Proteomes" id="UP001143362"/>
    </source>
</evidence>
<feature type="binding site" evidence="5">
    <location>
        <position position="126"/>
    </location>
    <ligand>
        <name>N(2)-acetyl-L-ornithine</name>
        <dbReference type="ChEBI" id="CHEBI:57805"/>
    </ligand>
</feature>
<dbReference type="EC" id="2.6.1.11" evidence="5"/>
<dbReference type="PANTHER" id="PTHR11986:SF79">
    <property type="entry name" value="ACETYLORNITHINE AMINOTRANSFERASE, MITOCHONDRIAL"/>
    <property type="match status" value="1"/>
</dbReference>
<dbReference type="Proteomes" id="UP001143362">
    <property type="component" value="Unassembled WGS sequence"/>
</dbReference>
<dbReference type="InterPro" id="IPR015422">
    <property type="entry name" value="PyrdxlP-dep_Trfase_small"/>
</dbReference>
<evidence type="ECO:0000256" key="1">
    <source>
        <dbReference type="ARBA" id="ARBA00022576"/>
    </source>
</evidence>
<dbReference type="CDD" id="cd00610">
    <property type="entry name" value="OAT_like"/>
    <property type="match status" value="1"/>
</dbReference>
<feature type="modified residue" description="N6-(pyridoxal phosphate)lysine" evidence="5">
    <location>
        <position position="239"/>
    </location>
</feature>
<accession>A0ABT3TC08</accession>
<evidence type="ECO:0000256" key="5">
    <source>
        <dbReference type="HAMAP-Rule" id="MF_01107"/>
    </source>
</evidence>
<dbReference type="InterPro" id="IPR049704">
    <property type="entry name" value="Aminotrans_3_PPA_site"/>
</dbReference>